<evidence type="ECO:0000256" key="1">
    <source>
        <dbReference type="ARBA" id="ARBA00006484"/>
    </source>
</evidence>
<proteinExistence type="inferred from homology"/>
<dbReference type="InterPro" id="IPR020904">
    <property type="entry name" value="Sc_DH/Rdtase_CS"/>
</dbReference>
<dbReference type="PANTHER" id="PTHR43639">
    <property type="entry name" value="OXIDOREDUCTASE, SHORT-CHAIN DEHYDROGENASE/REDUCTASE FAMILY (AFU_ORTHOLOGUE AFUA_5G02870)"/>
    <property type="match status" value="1"/>
</dbReference>
<keyword evidence="4" id="KW-1185">Reference proteome</keyword>
<keyword evidence="2" id="KW-0560">Oxidoreductase</keyword>
<gene>
    <name evidence="3" type="ORF">GCM10022222_50870</name>
</gene>
<dbReference type="InterPro" id="IPR002347">
    <property type="entry name" value="SDR_fam"/>
</dbReference>
<evidence type="ECO:0000313" key="3">
    <source>
        <dbReference type="EMBL" id="GAA3560901.1"/>
    </source>
</evidence>
<dbReference type="PANTHER" id="PTHR43639:SF1">
    <property type="entry name" value="SHORT-CHAIN DEHYDROGENASE_REDUCTASE FAMILY PROTEIN"/>
    <property type="match status" value="1"/>
</dbReference>
<dbReference type="Proteomes" id="UP001500689">
    <property type="component" value="Unassembled WGS sequence"/>
</dbReference>
<evidence type="ECO:0000313" key="4">
    <source>
        <dbReference type="Proteomes" id="UP001500689"/>
    </source>
</evidence>
<protein>
    <submittedName>
        <fullName evidence="3">SDR family oxidoreductase</fullName>
    </submittedName>
</protein>
<dbReference type="SUPFAM" id="SSF51735">
    <property type="entry name" value="NAD(P)-binding Rossmann-fold domains"/>
    <property type="match status" value="1"/>
</dbReference>
<accession>A0ABP6X3J2</accession>
<organism evidence="3 4">
    <name type="scientific">Amycolatopsis ultiminotia</name>
    <dbReference type="NCBI Taxonomy" id="543629"/>
    <lineage>
        <taxon>Bacteria</taxon>
        <taxon>Bacillati</taxon>
        <taxon>Actinomycetota</taxon>
        <taxon>Actinomycetes</taxon>
        <taxon>Pseudonocardiales</taxon>
        <taxon>Pseudonocardiaceae</taxon>
        <taxon>Amycolatopsis</taxon>
    </lineage>
</organism>
<evidence type="ECO:0000256" key="2">
    <source>
        <dbReference type="ARBA" id="ARBA00023002"/>
    </source>
</evidence>
<dbReference type="PRINTS" id="PR00080">
    <property type="entry name" value="SDRFAMILY"/>
</dbReference>
<comment type="caution">
    <text evidence="3">The sequence shown here is derived from an EMBL/GenBank/DDBJ whole genome shotgun (WGS) entry which is preliminary data.</text>
</comment>
<comment type="similarity">
    <text evidence="1">Belongs to the short-chain dehydrogenases/reductases (SDR) family.</text>
</comment>
<dbReference type="PRINTS" id="PR00081">
    <property type="entry name" value="GDHRDH"/>
</dbReference>
<dbReference type="PROSITE" id="PS00061">
    <property type="entry name" value="ADH_SHORT"/>
    <property type="match status" value="1"/>
</dbReference>
<reference evidence="4" key="1">
    <citation type="journal article" date="2019" name="Int. J. Syst. Evol. Microbiol.">
        <title>The Global Catalogue of Microorganisms (GCM) 10K type strain sequencing project: providing services to taxonomists for standard genome sequencing and annotation.</title>
        <authorList>
            <consortium name="The Broad Institute Genomics Platform"/>
            <consortium name="The Broad Institute Genome Sequencing Center for Infectious Disease"/>
            <person name="Wu L."/>
            <person name="Ma J."/>
        </authorList>
    </citation>
    <scope>NUCLEOTIDE SEQUENCE [LARGE SCALE GENOMIC DNA]</scope>
    <source>
        <strain evidence="4">JCM 16898</strain>
    </source>
</reference>
<dbReference type="InterPro" id="IPR036291">
    <property type="entry name" value="NAD(P)-bd_dom_sf"/>
</dbReference>
<dbReference type="RefSeq" id="WP_344864043.1">
    <property type="nucleotide sequence ID" value="NZ_BAAAZN010000011.1"/>
</dbReference>
<dbReference type="Pfam" id="PF13561">
    <property type="entry name" value="adh_short_C2"/>
    <property type="match status" value="1"/>
</dbReference>
<dbReference type="Gene3D" id="3.40.50.720">
    <property type="entry name" value="NAD(P)-binding Rossmann-like Domain"/>
    <property type="match status" value="1"/>
</dbReference>
<sequence>MTDLTGKVALITGSARGIGKAIAIRYAGCGASVVVNYPSDAAEAERTAAEIRELGGSVLTVRADVSKVPEIEELFRAALDRFGRIDIVVANAGLEVLSEPVSDATEEQFDRLFAVNTKGTFFTLQNAAKYVAEHGRIIYIGSSTTAGPLPGTGLYGASKIAARLLAGTLALELASRGIAVNTILPTTVEGAGVFTDLAADHPVREQLSALRRGVRMARPEDVADAAEYFAGELSSFVSGQSLLLTGGATF</sequence>
<dbReference type="EMBL" id="BAAAZN010000011">
    <property type="protein sequence ID" value="GAA3560901.1"/>
    <property type="molecule type" value="Genomic_DNA"/>
</dbReference>
<name>A0ABP6X3J2_9PSEU</name>